<gene>
    <name evidence="2" type="ORF">B1A_12144</name>
</gene>
<organism evidence="2">
    <name type="scientific">mine drainage metagenome</name>
    <dbReference type="NCBI Taxonomy" id="410659"/>
    <lineage>
        <taxon>unclassified sequences</taxon>
        <taxon>metagenomes</taxon>
        <taxon>ecological metagenomes</taxon>
    </lineage>
</organism>
<dbReference type="SMART" id="SM01126">
    <property type="entry name" value="DDE_Tnp_IS1595"/>
    <property type="match status" value="1"/>
</dbReference>
<dbReference type="Pfam" id="PF12762">
    <property type="entry name" value="DDE_Tnp_IS1595"/>
    <property type="match status" value="1"/>
</dbReference>
<dbReference type="InterPro" id="IPR024445">
    <property type="entry name" value="Tnp_ISXO2-like"/>
</dbReference>
<reference evidence="2" key="2">
    <citation type="journal article" date="2014" name="ISME J.">
        <title>Microbial stratification in low pH oxic and suboxic macroscopic growths along an acid mine drainage.</title>
        <authorList>
            <person name="Mendez-Garcia C."/>
            <person name="Mesa V."/>
            <person name="Sprenger R.R."/>
            <person name="Richter M."/>
            <person name="Diez M.S."/>
            <person name="Solano J."/>
            <person name="Bargiela R."/>
            <person name="Golyshina O.V."/>
            <person name="Manteca A."/>
            <person name="Ramos J.L."/>
            <person name="Gallego J.R."/>
            <person name="Llorente I."/>
            <person name="Martins Dos Santos V.A."/>
            <person name="Jensen O.N."/>
            <person name="Pelaez A.I."/>
            <person name="Sanchez J."/>
            <person name="Ferrer M."/>
        </authorList>
    </citation>
    <scope>NUCLEOTIDE SEQUENCE</scope>
</reference>
<comment type="caution">
    <text evidence="2">The sequence shown here is derived from an EMBL/GenBank/DDBJ whole genome shotgun (WGS) entry which is preliminary data.</text>
</comment>
<dbReference type="EMBL" id="AUZX01008778">
    <property type="protein sequence ID" value="EQD54585.1"/>
    <property type="molecule type" value="Genomic_DNA"/>
</dbReference>
<feature type="domain" description="ISXO2-like transposase" evidence="1">
    <location>
        <begin position="1"/>
        <end position="121"/>
    </location>
</feature>
<accession>T1BKV6</accession>
<feature type="non-terminal residue" evidence="2">
    <location>
        <position position="1"/>
    </location>
</feature>
<evidence type="ECO:0000313" key="2">
    <source>
        <dbReference type="EMBL" id="EQD54585.1"/>
    </source>
</evidence>
<name>T1BKV6_9ZZZZ</name>
<sequence length="127" mass="14133">KTNQVPVIIAVEIRRREVRDPKTNKVTKRALAGRIRLQKLPNKTAVSVDQFVQNCIAPGAAIISDDGTEFTNLIKYGYDHQPVPMRGDKAKMDRTLPMVSLVTANLKTWIDGTFHGVKKKTSTSLFG</sequence>
<reference evidence="2" key="1">
    <citation type="submission" date="2013-08" db="EMBL/GenBank/DDBJ databases">
        <authorList>
            <person name="Mendez C."/>
            <person name="Richter M."/>
            <person name="Ferrer M."/>
            <person name="Sanchez J."/>
        </authorList>
    </citation>
    <scope>NUCLEOTIDE SEQUENCE</scope>
</reference>
<proteinExistence type="predicted"/>
<evidence type="ECO:0000259" key="1">
    <source>
        <dbReference type="SMART" id="SM01126"/>
    </source>
</evidence>
<dbReference type="AlphaFoldDB" id="T1BKV6"/>
<protein>
    <submittedName>
        <fullName evidence="2">ISSod11, transposase</fullName>
    </submittedName>
</protein>